<dbReference type="InterPro" id="IPR002502">
    <property type="entry name" value="Amidase_domain"/>
</dbReference>
<gene>
    <name evidence="7" type="ORF">OSB1V03_LOCUS19289</name>
</gene>
<organism evidence="7">
    <name type="scientific">Medioppia subpectinata</name>
    <dbReference type="NCBI Taxonomy" id="1979941"/>
    <lineage>
        <taxon>Eukaryota</taxon>
        <taxon>Metazoa</taxon>
        <taxon>Ecdysozoa</taxon>
        <taxon>Arthropoda</taxon>
        <taxon>Chelicerata</taxon>
        <taxon>Arachnida</taxon>
        <taxon>Acari</taxon>
        <taxon>Acariformes</taxon>
        <taxon>Sarcoptiformes</taxon>
        <taxon>Oribatida</taxon>
        <taxon>Brachypylina</taxon>
        <taxon>Oppioidea</taxon>
        <taxon>Oppiidae</taxon>
        <taxon>Medioppia</taxon>
    </lineage>
</organism>
<dbReference type="EMBL" id="CAJPIZ010027863">
    <property type="protein sequence ID" value="CAG2119340.1"/>
    <property type="molecule type" value="Genomic_DNA"/>
</dbReference>
<comment type="similarity">
    <text evidence="1">Belongs to the N-acetylmuramoyl-L-alanine amidase 2 family.</text>
</comment>
<name>A0A7R9LJC1_9ACAR</name>
<evidence type="ECO:0000259" key="6">
    <source>
        <dbReference type="SMART" id="SM00701"/>
    </source>
</evidence>
<dbReference type="InterPro" id="IPR006619">
    <property type="entry name" value="PGRP_domain_met/bac"/>
</dbReference>
<evidence type="ECO:0000256" key="4">
    <source>
        <dbReference type="SAM" id="SignalP"/>
    </source>
</evidence>
<evidence type="ECO:0000313" key="8">
    <source>
        <dbReference type="Proteomes" id="UP000759131"/>
    </source>
</evidence>
<dbReference type="SUPFAM" id="SSF55846">
    <property type="entry name" value="N-acetylmuramoyl-L-alanine amidase-like"/>
    <property type="match status" value="1"/>
</dbReference>
<feature type="domain" description="Peptidoglycan recognition protein family" evidence="6">
    <location>
        <begin position="81"/>
        <end position="224"/>
    </location>
</feature>
<evidence type="ECO:0000256" key="1">
    <source>
        <dbReference type="ARBA" id="ARBA00007553"/>
    </source>
</evidence>
<evidence type="ECO:0000259" key="5">
    <source>
        <dbReference type="SMART" id="SM00644"/>
    </source>
</evidence>
<keyword evidence="2" id="KW-0399">Innate immunity</keyword>
<keyword evidence="4" id="KW-0732">Signal</keyword>
<dbReference type="GO" id="GO:0009253">
    <property type="term" value="P:peptidoglycan catabolic process"/>
    <property type="evidence" value="ECO:0007669"/>
    <property type="project" value="InterPro"/>
</dbReference>
<keyword evidence="3" id="KW-0391">Immunity</keyword>
<feature type="chain" id="PRO_5036211231" evidence="4">
    <location>
        <begin position="23"/>
        <end position="253"/>
    </location>
</feature>
<evidence type="ECO:0000256" key="2">
    <source>
        <dbReference type="ARBA" id="ARBA00022588"/>
    </source>
</evidence>
<dbReference type="SMART" id="SM00701">
    <property type="entry name" value="PGRP"/>
    <property type="match status" value="1"/>
</dbReference>
<dbReference type="GO" id="GO:0045087">
    <property type="term" value="P:innate immune response"/>
    <property type="evidence" value="ECO:0007669"/>
    <property type="project" value="UniProtKB-KW"/>
</dbReference>
<dbReference type="EMBL" id="OC882438">
    <property type="protein sequence ID" value="CAD7642760.1"/>
    <property type="molecule type" value="Genomic_DNA"/>
</dbReference>
<dbReference type="SMART" id="SM00644">
    <property type="entry name" value="Ami_2"/>
    <property type="match status" value="1"/>
</dbReference>
<dbReference type="InterPro" id="IPR036505">
    <property type="entry name" value="Amidase/PGRP_sf"/>
</dbReference>
<dbReference type="Gene3D" id="3.40.80.10">
    <property type="entry name" value="Peptidoglycan recognition protein-like"/>
    <property type="match status" value="1"/>
</dbReference>
<proteinExistence type="inferred from homology"/>
<dbReference type="PANTHER" id="PTHR11022">
    <property type="entry name" value="PEPTIDOGLYCAN RECOGNITION PROTEIN"/>
    <property type="match status" value="1"/>
</dbReference>
<dbReference type="AlphaFoldDB" id="A0A7R9LJC1"/>
<dbReference type="FunFam" id="3.40.80.10:FF:000001">
    <property type="entry name" value="Peptidoglycan recognition protein 1"/>
    <property type="match status" value="1"/>
</dbReference>
<dbReference type="Pfam" id="PF01510">
    <property type="entry name" value="Amidase_2"/>
    <property type="match status" value="1"/>
</dbReference>
<feature type="domain" description="N-acetylmuramoyl-L-alanine amidase" evidence="5">
    <location>
        <begin position="94"/>
        <end position="231"/>
    </location>
</feature>
<dbReference type="Proteomes" id="UP000759131">
    <property type="component" value="Unassembled WGS sequence"/>
</dbReference>
<dbReference type="GO" id="GO:0008745">
    <property type="term" value="F:N-acetylmuramoyl-L-alanine amidase activity"/>
    <property type="evidence" value="ECO:0007669"/>
    <property type="project" value="InterPro"/>
</dbReference>
<reference evidence="7" key="1">
    <citation type="submission" date="2020-11" db="EMBL/GenBank/DDBJ databases">
        <authorList>
            <person name="Tran Van P."/>
        </authorList>
    </citation>
    <scope>NUCLEOTIDE SEQUENCE</scope>
</reference>
<dbReference type="OrthoDB" id="10001926at2759"/>
<feature type="signal peptide" evidence="4">
    <location>
        <begin position="1"/>
        <end position="22"/>
    </location>
</feature>
<sequence length="253" mass="28113">MIMYNSILPLLLWSFMAGVTYSSDYDCQATYVNGNSGICVPNPTCCKGTAQPNVCFNNNYCCWGTYDCRATTVPNPSAYCPTIKARASWKAMNAKQSQAPLTPVRHVFIHHTNTAACPDSQNGCWYAVRTIQSTQMRLQGAVDIKWNFLIGGDGQVYEGTGWTLQSSDLPWWDQKSLSIAFVGNYNNVRPSDQMMSALNNLLSCGVSRGYIQYDYQLHGHRDVDPGVTCPGNALYNAILYTPYFRAGPVDPNY</sequence>
<accession>A0A7R9LJC1</accession>
<keyword evidence="8" id="KW-1185">Reference proteome</keyword>
<dbReference type="CDD" id="cd06583">
    <property type="entry name" value="PGRP"/>
    <property type="match status" value="1"/>
</dbReference>
<dbReference type="GO" id="GO:0008270">
    <property type="term" value="F:zinc ion binding"/>
    <property type="evidence" value="ECO:0007669"/>
    <property type="project" value="InterPro"/>
</dbReference>
<evidence type="ECO:0000256" key="3">
    <source>
        <dbReference type="ARBA" id="ARBA00022859"/>
    </source>
</evidence>
<dbReference type="InterPro" id="IPR015510">
    <property type="entry name" value="PGRP"/>
</dbReference>
<protein>
    <submittedName>
        <fullName evidence="7">Uncharacterized protein</fullName>
    </submittedName>
</protein>
<dbReference type="PANTHER" id="PTHR11022:SF41">
    <property type="entry name" value="PEPTIDOGLYCAN-RECOGNITION PROTEIN LC-RELATED"/>
    <property type="match status" value="1"/>
</dbReference>
<evidence type="ECO:0000313" key="7">
    <source>
        <dbReference type="EMBL" id="CAD7642760.1"/>
    </source>
</evidence>